<dbReference type="RefSeq" id="WP_109603974.1">
    <property type="nucleotide sequence ID" value="NZ_QGGI01000003.1"/>
</dbReference>
<keyword evidence="3" id="KW-0808">Transferase</keyword>
<dbReference type="Pfam" id="PF00551">
    <property type="entry name" value="Formyl_trans_N"/>
    <property type="match status" value="1"/>
</dbReference>
<dbReference type="PANTHER" id="PTHR43369:SF2">
    <property type="entry name" value="PHOSPHORIBOSYLGLYCINAMIDE FORMYLTRANSFERASE"/>
    <property type="match status" value="1"/>
</dbReference>
<comment type="caution">
    <text evidence="6">The sequence shown here is derived from an EMBL/GenBank/DDBJ whole genome shotgun (WGS) entry which is preliminary data.</text>
</comment>
<keyword evidence="7" id="KW-1185">Reference proteome</keyword>
<evidence type="ECO:0000256" key="1">
    <source>
        <dbReference type="ARBA" id="ARBA00005054"/>
    </source>
</evidence>
<feature type="domain" description="Formyl transferase N-terminal" evidence="5">
    <location>
        <begin position="1"/>
        <end position="156"/>
    </location>
</feature>
<sequence>MNYCFYVSGKASRLYKIIKYANKNFIKKIKFVYSDSKDNRYLKEILEDKSILYILKDFYELEKPDRNLKNSDNLLRLMKKNKIDYCFSFGDHILKGKILKEYKNKIINFHPSILPNYPGRNAIDKAINDNASILGNTAHFIDEGIDTGPIILQSVISSEAFYKNGYDFILDLQIEMLFNLDKLLENKKIKVEGNKVKIINADITKYFILPDIKD</sequence>
<dbReference type="EC" id="2.1.2.2" evidence="2"/>
<dbReference type="InterPro" id="IPR036477">
    <property type="entry name" value="Formyl_transf_N_sf"/>
</dbReference>
<proteinExistence type="predicted"/>
<dbReference type="PANTHER" id="PTHR43369">
    <property type="entry name" value="PHOSPHORIBOSYLGLYCINAMIDE FORMYLTRANSFERASE"/>
    <property type="match status" value="1"/>
</dbReference>
<dbReference type="AlphaFoldDB" id="A0AA45HJE9"/>
<evidence type="ECO:0000256" key="4">
    <source>
        <dbReference type="ARBA" id="ARBA00022755"/>
    </source>
</evidence>
<dbReference type="GO" id="GO:0005829">
    <property type="term" value="C:cytosol"/>
    <property type="evidence" value="ECO:0007669"/>
    <property type="project" value="TreeGrafter"/>
</dbReference>
<dbReference type="SUPFAM" id="SSF53328">
    <property type="entry name" value="Formyltransferase"/>
    <property type="match status" value="1"/>
</dbReference>
<comment type="pathway">
    <text evidence="1">Purine metabolism; IMP biosynthesis via de novo pathway; N(2)-formyl-N(1)-(5-phospho-D-ribosyl)glycinamide from N(1)-(5-phospho-D-ribosyl)glycinamide (10-formyl THF route): step 1/1.</text>
</comment>
<evidence type="ECO:0000256" key="3">
    <source>
        <dbReference type="ARBA" id="ARBA00022679"/>
    </source>
</evidence>
<keyword evidence="4" id="KW-0658">Purine biosynthesis</keyword>
<dbReference type="Gene3D" id="3.40.50.170">
    <property type="entry name" value="Formyl transferase, N-terminal domain"/>
    <property type="match status" value="1"/>
</dbReference>
<dbReference type="GO" id="GO:0004644">
    <property type="term" value="F:phosphoribosylglycinamide formyltransferase activity"/>
    <property type="evidence" value="ECO:0007669"/>
    <property type="project" value="UniProtKB-EC"/>
</dbReference>
<organism evidence="6 7">
    <name type="scientific">Oceanotoga teriensis</name>
    <dbReference type="NCBI Taxonomy" id="515440"/>
    <lineage>
        <taxon>Bacteria</taxon>
        <taxon>Thermotogati</taxon>
        <taxon>Thermotogota</taxon>
        <taxon>Thermotogae</taxon>
        <taxon>Petrotogales</taxon>
        <taxon>Petrotogaceae</taxon>
        <taxon>Oceanotoga</taxon>
    </lineage>
</organism>
<protein>
    <recommendedName>
        <fullName evidence="2">phosphoribosylglycinamide formyltransferase 1</fullName>
        <ecNumber evidence="2">2.1.2.2</ecNumber>
    </recommendedName>
</protein>
<dbReference type="GO" id="GO:0006189">
    <property type="term" value="P:'de novo' IMP biosynthetic process"/>
    <property type="evidence" value="ECO:0007669"/>
    <property type="project" value="TreeGrafter"/>
</dbReference>
<evidence type="ECO:0000256" key="2">
    <source>
        <dbReference type="ARBA" id="ARBA00012254"/>
    </source>
</evidence>
<accession>A0AA45HJE9</accession>
<dbReference type="EMBL" id="QGGI01000003">
    <property type="protein sequence ID" value="PWJ95855.1"/>
    <property type="molecule type" value="Genomic_DNA"/>
</dbReference>
<dbReference type="InterPro" id="IPR002376">
    <property type="entry name" value="Formyl_transf_N"/>
</dbReference>
<evidence type="ECO:0000313" key="6">
    <source>
        <dbReference type="EMBL" id="PWJ95855.1"/>
    </source>
</evidence>
<gene>
    <name evidence="6" type="ORF">C7380_10332</name>
</gene>
<evidence type="ECO:0000313" key="7">
    <source>
        <dbReference type="Proteomes" id="UP000245921"/>
    </source>
</evidence>
<reference evidence="6 7" key="1">
    <citation type="submission" date="2018-05" db="EMBL/GenBank/DDBJ databases">
        <title>Genomic Encyclopedia of Type Strains, Phase IV (KMG-IV): sequencing the most valuable type-strain genomes for metagenomic binning, comparative biology and taxonomic classification.</title>
        <authorList>
            <person name="Goeker M."/>
        </authorList>
    </citation>
    <scope>NUCLEOTIDE SEQUENCE [LARGE SCALE GENOMIC DNA]</scope>
    <source>
        <strain evidence="6 7">DSM 24906</strain>
    </source>
</reference>
<evidence type="ECO:0000259" key="5">
    <source>
        <dbReference type="Pfam" id="PF00551"/>
    </source>
</evidence>
<name>A0AA45HJE9_9BACT</name>
<dbReference type="Proteomes" id="UP000245921">
    <property type="component" value="Unassembled WGS sequence"/>
</dbReference>